<accession>A0A4R8SV28</accession>
<evidence type="ECO:0000256" key="6">
    <source>
        <dbReference type="ARBA" id="ARBA00005159"/>
    </source>
</evidence>
<gene>
    <name evidence="20" type="primary">cobP</name>
    <name evidence="20" type="ORF">CCUG60884_02924</name>
</gene>
<dbReference type="PIRSF" id="PIRSF006135">
    <property type="entry name" value="CobU"/>
    <property type="match status" value="1"/>
</dbReference>
<keyword evidence="13" id="KW-0418">Kinase</keyword>
<dbReference type="EC" id="2.7.7.62" evidence="9"/>
<comment type="catalytic activity">
    <reaction evidence="1">
        <text>adenosylcob(III)inamide + ATP = adenosylcob(III)inamide phosphate + ADP + H(+)</text>
        <dbReference type="Rhea" id="RHEA:15769"/>
        <dbReference type="ChEBI" id="CHEBI:2480"/>
        <dbReference type="ChEBI" id="CHEBI:15378"/>
        <dbReference type="ChEBI" id="CHEBI:30616"/>
        <dbReference type="ChEBI" id="CHEBI:58502"/>
        <dbReference type="ChEBI" id="CHEBI:456216"/>
        <dbReference type="EC" id="2.7.1.156"/>
    </reaction>
</comment>
<evidence type="ECO:0000313" key="21">
    <source>
        <dbReference type="Proteomes" id="UP000294604"/>
    </source>
</evidence>
<comment type="similarity">
    <text evidence="7">Belongs to the CobU/CobP family.</text>
</comment>
<dbReference type="GO" id="GO:0008820">
    <property type="term" value="F:cobinamide phosphate guanylyltransferase activity"/>
    <property type="evidence" value="ECO:0007669"/>
    <property type="project" value="UniProtKB-EC"/>
</dbReference>
<dbReference type="OrthoDB" id="9788370at2"/>
<dbReference type="GO" id="GO:0043752">
    <property type="term" value="F:adenosylcobinamide kinase activity"/>
    <property type="evidence" value="ECO:0007669"/>
    <property type="project" value="UniProtKB-EC"/>
</dbReference>
<evidence type="ECO:0000256" key="18">
    <source>
        <dbReference type="PIRSR" id="PIRSR006135-1"/>
    </source>
</evidence>
<dbReference type="GO" id="GO:0005524">
    <property type="term" value="F:ATP binding"/>
    <property type="evidence" value="ECO:0007669"/>
    <property type="project" value="UniProtKB-KW"/>
</dbReference>
<evidence type="ECO:0000256" key="16">
    <source>
        <dbReference type="ARBA" id="ARBA00029570"/>
    </source>
</evidence>
<name>A0A4R8SV28_9MYCO</name>
<dbReference type="CDD" id="cd00544">
    <property type="entry name" value="CobU"/>
    <property type="match status" value="1"/>
</dbReference>
<evidence type="ECO:0000256" key="19">
    <source>
        <dbReference type="PIRSR" id="PIRSR006135-2"/>
    </source>
</evidence>
<keyword evidence="11 20" id="KW-0808">Transferase</keyword>
<comment type="caution">
    <text evidence="20">The sequence shown here is derived from an EMBL/GenBank/DDBJ whole genome shotgun (WGS) entry which is preliminary data.</text>
</comment>
<dbReference type="GO" id="GO:0009236">
    <property type="term" value="P:cobalamin biosynthetic process"/>
    <property type="evidence" value="ECO:0007669"/>
    <property type="project" value="UniProtKB-UniPathway"/>
</dbReference>
<protein>
    <recommendedName>
        <fullName evidence="16">Adenosylcobinamide kinase</fullName>
        <ecNumber evidence="8">2.7.1.156</ecNumber>
        <ecNumber evidence="9">2.7.7.62</ecNumber>
    </recommendedName>
    <alternativeName>
        <fullName evidence="17">Adenosylcobinamide-phosphate guanylyltransferase</fullName>
    </alternativeName>
</protein>
<evidence type="ECO:0000256" key="7">
    <source>
        <dbReference type="ARBA" id="ARBA00007490"/>
    </source>
</evidence>
<dbReference type="InterPro" id="IPR027417">
    <property type="entry name" value="P-loop_NTPase"/>
</dbReference>
<comment type="function">
    <text evidence="4">Catalyzes ATP-dependent phosphorylation of adenosylcobinamide and addition of GMP to adenosylcobinamide phosphate.</text>
</comment>
<dbReference type="EC" id="2.7.1.156" evidence="8"/>
<dbReference type="STRING" id="404941.GCA_002013645_03737"/>
<dbReference type="PANTHER" id="PTHR34848:SF1">
    <property type="entry name" value="BIFUNCTIONAL ADENOSYLCOBALAMIN BIOSYNTHESIS PROTEIN COBU"/>
    <property type="match status" value="1"/>
</dbReference>
<keyword evidence="14" id="KW-0067">ATP-binding</keyword>
<evidence type="ECO:0000256" key="17">
    <source>
        <dbReference type="ARBA" id="ARBA00030571"/>
    </source>
</evidence>
<evidence type="ECO:0000256" key="1">
    <source>
        <dbReference type="ARBA" id="ARBA00000312"/>
    </source>
</evidence>
<dbReference type="Gene3D" id="3.40.50.300">
    <property type="entry name" value="P-loop containing nucleotide triphosphate hydrolases"/>
    <property type="match status" value="1"/>
</dbReference>
<evidence type="ECO:0000256" key="8">
    <source>
        <dbReference type="ARBA" id="ARBA00012016"/>
    </source>
</evidence>
<dbReference type="RefSeq" id="WP_134085677.1">
    <property type="nucleotide sequence ID" value="NZ_PECJ01000010.1"/>
</dbReference>
<comment type="pathway">
    <text evidence="6">Cofactor biosynthesis; adenosylcobalamin biosynthesis; adenosylcobalamin from cob(II)yrinate a,c-diamide: step 5/7.</text>
</comment>
<evidence type="ECO:0000256" key="13">
    <source>
        <dbReference type="ARBA" id="ARBA00022777"/>
    </source>
</evidence>
<dbReference type="PANTHER" id="PTHR34848">
    <property type="match status" value="1"/>
</dbReference>
<dbReference type="SUPFAM" id="SSF52540">
    <property type="entry name" value="P-loop containing nucleoside triphosphate hydrolases"/>
    <property type="match status" value="1"/>
</dbReference>
<feature type="binding site" evidence="19">
    <location>
        <begin position="34"/>
        <end position="36"/>
    </location>
    <ligand>
        <name>GTP</name>
        <dbReference type="ChEBI" id="CHEBI:37565"/>
    </ligand>
</feature>
<keyword evidence="12 19" id="KW-0547">Nucleotide-binding</keyword>
<feature type="binding site" evidence="19">
    <location>
        <position position="64"/>
    </location>
    <ligand>
        <name>GTP</name>
        <dbReference type="ChEBI" id="CHEBI:37565"/>
    </ligand>
</feature>
<proteinExistence type="inferred from homology"/>
<comment type="catalytic activity">
    <reaction evidence="2">
        <text>adenosylcob(III)inamide phosphate + GTP + H(+) = adenosylcob(III)inamide-GDP + diphosphate</text>
        <dbReference type="Rhea" id="RHEA:22712"/>
        <dbReference type="ChEBI" id="CHEBI:15378"/>
        <dbReference type="ChEBI" id="CHEBI:33019"/>
        <dbReference type="ChEBI" id="CHEBI:37565"/>
        <dbReference type="ChEBI" id="CHEBI:58502"/>
        <dbReference type="ChEBI" id="CHEBI:60487"/>
        <dbReference type="EC" id="2.7.7.62"/>
    </reaction>
</comment>
<evidence type="ECO:0000256" key="12">
    <source>
        <dbReference type="ARBA" id="ARBA00022741"/>
    </source>
</evidence>
<comment type="catalytic activity">
    <reaction evidence="3">
        <text>adenosylcob(III)inamide + GTP = adenosylcob(III)inamide phosphate + GDP + H(+)</text>
        <dbReference type="Rhea" id="RHEA:15765"/>
        <dbReference type="ChEBI" id="CHEBI:2480"/>
        <dbReference type="ChEBI" id="CHEBI:15378"/>
        <dbReference type="ChEBI" id="CHEBI:37565"/>
        <dbReference type="ChEBI" id="CHEBI:58189"/>
        <dbReference type="ChEBI" id="CHEBI:58502"/>
        <dbReference type="EC" id="2.7.1.156"/>
    </reaction>
</comment>
<dbReference type="GO" id="GO:0005525">
    <property type="term" value="F:GTP binding"/>
    <property type="evidence" value="ECO:0007669"/>
    <property type="project" value="UniProtKB-KW"/>
</dbReference>
<evidence type="ECO:0000313" key="20">
    <source>
        <dbReference type="EMBL" id="TEA04061.1"/>
    </source>
</evidence>
<evidence type="ECO:0000256" key="10">
    <source>
        <dbReference type="ARBA" id="ARBA00022573"/>
    </source>
</evidence>
<reference evidence="20 21" key="1">
    <citation type="journal article" date="2019" name="Sci. Rep.">
        <title>Extended insight into the Mycobacterium chelonae-abscessus complex through whole genome sequencing of Mycobacterium salmoniphilum outbreak and Mycobacterium salmoniphilum-like strains.</title>
        <authorList>
            <person name="Behra P.R.K."/>
            <person name="Das S."/>
            <person name="Pettersson B.M.F."/>
            <person name="Shirreff L."/>
            <person name="DuCote T."/>
            <person name="Jacobsson K.G."/>
            <person name="Ennis D.G."/>
            <person name="Kirsebom L.A."/>
        </authorList>
    </citation>
    <scope>NUCLEOTIDE SEQUENCE [LARGE SCALE GENOMIC DNA]</scope>
    <source>
        <strain evidence="20 21">CCUG 60884</strain>
    </source>
</reference>
<keyword evidence="15 19" id="KW-0342">GTP-binding</keyword>
<feature type="binding site" evidence="19">
    <location>
        <begin position="53"/>
        <end position="56"/>
    </location>
    <ligand>
        <name>GTP</name>
        <dbReference type="ChEBI" id="CHEBI:37565"/>
    </ligand>
</feature>
<evidence type="ECO:0000256" key="2">
    <source>
        <dbReference type="ARBA" id="ARBA00000711"/>
    </source>
</evidence>
<dbReference type="UniPathway" id="UPA00148">
    <property type="reaction ID" value="UER00236"/>
</dbReference>
<feature type="binding site" evidence="19">
    <location>
        <position position="83"/>
    </location>
    <ligand>
        <name>GTP</name>
        <dbReference type="ChEBI" id="CHEBI:37565"/>
    </ligand>
</feature>
<evidence type="ECO:0000256" key="3">
    <source>
        <dbReference type="ARBA" id="ARBA00001522"/>
    </source>
</evidence>
<dbReference type="EMBL" id="PECL01000008">
    <property type="protein sequence ID" value="TEA04061.1"/>
    <property type="molecule type" value="Genomic_DNA"/>
</dbReference>
<keyword evidence="10" id="KW-0169">Cobalamin biosynthesis</keyword>
<dbReference type="Proteomes" id="UP000294604">
    <property type="component" value="Unassembled WGS sequence"/>
</dbReference>
<evidence type="ECO:0000256" key="4">
    <source>
        <dbReference type="ARBA" id="ARBA00003889"/>
    </source>
</evidence>
<feature type="active site" description="GMP-histidine intermediate" evidence="18">
    <location>
        <position position="52"/>
    </location>
</feature>
<evidence type="ECO:0000256" key="5">
    <source>
        <dbReference type="ARBA" id="ARBA00004692"/>
    </source>
</evidence>
<dbReference type="AlphaFoldDB" id="A0A4R8SV28"/>
<dbReference type="InterPro" id="IPR003203">
    <property type="entry name" value="CobU/CobP"/>
</dbReference>
<evidence type="ECO:0000256" key="11">
    <source>
        <dbReference type="ARBA" id="ARBA00022679"/>
    </source>
</evidence>
<evidence type="ECO:0000256" key="9">
    <source>
        <dbReference type="ARBA" id="ARBA00012523"/>
    </source>
</evidence>
<organism evidence="20 21">
    <name type="scientific">Mycobacteroides salmoniphilum</name>
    <dbReference type="NCBI Taxonomy" id="404941"/>
    <lineage>
        <taxon>Bacteria</taxon>
        <taxon>Bacillati</taxon>
        <taxon>Actinomycetota</taxon>
        <taxon>Actinomycetes</taxon>
        <taxon>Mycobacteriales</taxon>
        <taxon>Mycobacteriaceae</taxon>
        <taxon>Mycobacteroides</taxon>
    </lineage>
</organism>
<evidence type="ECO:0000256" key="15">
    <source>
        <dbReference type="ARBA" id="ARBA00023134"/>
    </source>
</evidence>
<dbReference type="Pfam" id="PF02283">
    <property type="entry name" value="CobU"/>
    <property type="match status" value="1"/>
</dbReference>
<feature type="binding site" evidence="19">
    <location>
        <begin position="10"/>
        <end position="17"/>
    </location>
    <ligand>
        <name>GTP</name>
        <dbReference type="ChEBI" id="CHEBI:37565"/>
    </ligand>
</feature>
<evidence type="ECO:0000256" key="14">
    <source>
        <dbReference type="ARBA" id="ARBA00022840"/>
    </source>
</evidence>
<sequence>MSEATSLVLGGIRSGKSRFAESLLPASAPVRYLATGSSVRDDAAWAHRVAAHRSRRPTHWTTAETTDIAGELRTGDAVPTLIDDLGGWLTAMMDSRGAWERGGEVVTADIGALVDAIDAYSSDLVIVSPEVGLAIVPATASGRLFADQLGALNQAVAQRCQCVFLVVAGQPLAIKGATA</sequence>
<comment type="pathway">
    <text evidence="5">Cofactor biosynthesis; adenosylcobalamin biosynthesis; adenosylcobalamin from cob(II)yrinate a,c-diamide: step 6/7.</text>
</comment>